<comment type="caution">
    <text evidence="1">The sequence shown here is derived from an EMBL/GenBank/DDBJ whole genome shotgun (WGS) entry which is preliminary data.</text>
</comment>
<dbReference type="InterPro" id="IPR036028">
    <property type="entry name" value="SH3-like_dom_sf"/>
</dbReference>
<protein>
    <submittedName>
        <fullName evidence="1">Uncharacterized protein</fullName>
    </submittedName>
</protein>
<dbReference type="SUPFAM" id="SSF50044">
    <property type="entry name" value="SH3-domain"/>
    <property type="match status" value="1"/>
</dbReference>
<organism evidence="1 2">
    <name type="scientific">Didymella rabiei</name>
    <name type="common">Chickpea ascochyta blight fungus</name>
    <name type="synonym">Mycosphaerella rabiei</name>
    <dbReference type="NCBI Taxonomy" id="5454"/>
    <lineage>
        <taxon>Eukaryota</taxon>
        <taxon>Fungi</taxon>
        <taxon>Dikarya</taxon>
        <taxon>Ascomycota</taxon>
        <taxon>Pezizomycotina</taxon>
        <taxon>Dothideomycetes</taxon>
        <taxon>Pleosporomycetidae</taxon>
        <taxon>Pleosporales</taxon>
        <taxon>Pleosporineae</taxon>
        <taxon>Didymellaceae</taxon>
        <taxon>Ascochyta</taxon>
    </lineage>
</organism>
<dbReference type="STRING" id="5454.A0A163KZD6"/>
<name>A0A163KZD6_DIDRA</name>
<accession>A0A163KZD6</accession>
<keyword evidence="2" id="KW-1185">Reference proteome</keyword>
<dbReference type="CDD" id="cd00174">
    <property type="entry name" value="SH3"/>
    <property type="match status" value="1"/>
</dbReference>
<dbReference type="Proteomes" id="UP000076837">
    <property type="component" value="Unassembled WGS sequence"/>
</dbReference>
<sequence>MANLDPSEAVTIATALGRLDKLKTDEYITAFGPDGRQFFATPNGYSATQLPVEVLADLTTKRIKRVAWASYGSHTNSWFFAYEMVDGTCTFRVGAAVPPALDPFIEEIKPTPPLLTTLRVQLGDNNSFIAWSKTSWACHGIPAALEAELCQMSWTHMRSDTITRGLLQSEVKQATWHGDGSYYVESQEGRGWKFESDSTQQAWSRLWRGRPSRKELSELVLVAVDPHAPVGETFAFIKKQHDAQEAPFVVHFYGEPIYVTATPPTQDTRLQRVDITPDEPAHFRWATSKRDGRPHRGESRELELNKGQRIKVWDDKGRNWFIAEGRRGVKGWVHGSWLDLCGSKVHSDPQTTYLEFQEEMRRLLVPGQLHAFPRLHQYTNACSNAACAPLKSSTQLGICVHDLQTLLQGSGRYSCAWLKEERNVWHPDKFARFCVAGRKEQLKACAQEVFVLYGVLMDMCEPGE</sequence>
<reference evidence="1 2" key="1">
    <citation type="journal article" date="2016" name="Sci. Rep.">
        <title>Draft genome sequencing and secretome analysis of fungal phytopathogen Ascochyta rabiei provides insight into the necrotrophic effector repertoire.</title>
        <authorList>
            <person name="Verma S."/>
            <person name="Gazara R.K."/>
            <person name="Nizam S."/>
            <person name="Parween S."/>
            <person name="Chattopadhyay D."/>
            <person name="Verma P.K."/>
        </authorList>
    </citation>
    <scope>NUCLEOTIDE SEQUENCE [LARGE SCALE GENOMIC DNA]</scope>
    <source>
        <strain evidence="1 2">ArDII</strain>
    </source>
</reference>
<dbReference type="EMBL" id="JYNV01000067">
    <property type="protein sequence ID" value="KZM27371.1"/>
    <property type="molecule type" value="Genomic_DNA"/>
</dbReference>
<dbReference type="OrthoDB" id="3797359at2759"/>
<evidence type="ECO:0000313" key="2">
    <source>
        <dbReference type="Proteomes" id="UP000076837"/>
    </source>
</evidence>
<dbReference type="AlphaFoldDB" id="A0A163KZD6"/>
<proteinExistence type="predicted"/>
<gene>
    <name evidence="1" type="ORF">ST47_g1480</name>
</gene>
<evidence type="ECO:0000313" key="1">
    <source>
        <dbReference type="EMBL" id="KZM27371.1"/>
    </source>
</evidence>